<evidence type="ECO:0000313" key="2">
    <source>
        <dbReference type="EMBL" id="KAH0227505.1"/>
    </source>
</evidence>
<gene>
    <name evidence="2" type="ORF">KCV03_g2302</name>
</gene>
<reference evidence="2" key="2">
    <citation type="submission" date="2021-08" db="EMBL/GenBank/DDBJ databases">
        <authorList>
            <person name="Gostincar C."/>
            <person name="Sun X."/>
            <person name="Song Z."/>
            <person name="Gunde-Cimerman N."/>
        </authorList>
    </citation>
    <scope>NUCLEOTIDE SEQUENCE</scope>
    <source>
        <strain evidence="2">EXF-8016</strain>
    </source>
</reference>
<evidence type="ECO:0000313" key="3">
    <source>
        <dbReference type="Proteomes" id="UP000767238"/>
    </source>
</evidence>
<feature type="region of interest" description="Disordered" evidence="1">
    <location>
        <begin position="105"/>
        <end position="133"/>
    </location>
</feature>
<feature type="non-terminal residue" evidence="2">
    <location>
        <position position="340"/>
    </location>
</feature>
<sequence length="340" mass="38150">MLPKDLHTSRPRSESLGDINHQRSTAYHSTAFEQAQERLIISANRSRSACGYLHQTSPQKVLSNIENVAHPDNFYDQETSSSTYGEIFGEDIENVFKDASPFITAEDNRYDGDDRESGNIWPLSTSKDRSQDQDTSLWSNNLWSASPKPPSIDTASLIPLPAPNYLTSTYLPFSSHLALTTHFTPSTLTNFQTLHTPIFLHSILQLPSTLAQLLCLRTSDLLCRLTPSILLKHTTILDAATLLPSLVPAKAFSIHHHVNGLLYFPSNPEVMQKINDFLTTTHTVQTEMRKVQTQIQNSEGKRCEIGAWAWVAVDKEGTEEWWTLEDFVAGRIVGLGTVEW</sequence>
<comment type="caution">
    <text evidence="2">The sequence shown here is derived from an EMBL/GenBank/DDBJ whole genome shotgun (WGS) entry which is preliminary data.</text>
</comment>
<feature type="region of interest" description="Disordered" evidence="1">
    <location>
        <begin position="1"/>
        <end position="22"/>
    </location>
</feature>
<proteinExistence type="predicted"/>
<feature type="compositionally biased region" description="Basic and acidic residues" evidence="1">
    <location>
        <begin position="1"/>
        <end position="15"/>
    </location>
</feature>
<name>A0A9P8GLI7_AURME</name>
<reference evidence="2" key="1">
    <citation type="journal article" date="2021" name="J Fungi (Basel)">
        <title>Virulence traits and population genomics of the black yeast Aureobasidium melanogenum.</title>
        <authorList>
            <person name="Cernosa A."/>
            <person name="Sun X."/>
            <person name="Gostincar C."/>
            <person name="Fang C."/>
            <person name="Gunde-Cimerman N."/>
            <person name="Song Z."/>
        </authorList>
    </citation>
    <scope>NUCLEOTIDE SEQUENCE</scope>
    <source>
        <strain evidence="2">EXF-8016</strain>
    </source>
</reference>
<accession>A0A9P8GLI7</accession>
<feature type="compositionally biased region" description="Basic and acidic residues" evidence="1">
    <location>
        <begin position="106"/>
        <end position="117"/>
    </location>
</feature>
<dbReference type="AlphaFoldDB" id="A0A9P8GLI7"/>
<organism evidence="2 3">
    <name type="scientific">Aureobasidium melanogenum</name>
    <name type="common">Aureobasidium pullulans var. melanogenum</name>
    <dbReference type="NCBI Taxonomy" id="46634"/>
    <lineage>
        <taxon>Eukaryota</taxon>
        <taxon>Fungi</taxon>
        <taxon>Dikarya</taxon>
        <taxon>Ascomycota</taxon>
        <taxon>Pezizomycotina</taxon>
        <taxon>Dothideomycetes</taxon>
        <taxon>Dothideomycetidae</taxon>
        <taxon>Dothideales</taxon>
        <taxon>Saccotheciaceae</taxon>
        <taxon>Aureobasidium</taxon>
    </lineage>
</organism>
<protein>
    <submittedName>
        <fullName evidence="2">Uncharacterized protein</fullName>
    </submittedName>
</protein>
<dbReference type="Proteomes" id="UP000767238">
    <property type="component" value="Unassembled WGS sequence"/>
</dbReference>
<evidence type="ECO:0000256" key="1">
    <source>
        <dbReference type="SAM" id="MobiDB-lite"/>
    </source>
</evidence>
<dbReference type="OrthoDB" id="1044435at2759"/>
<dbReference type="EMBL" id="JAHFYH010000010">
    <property type="protein sequence ID" value="KAH0227505.1"/>
    <property type="molecule type" value="Genomic_DNA"/>
</dbReference>